<evidence type="ECO:0000256" key="4">
    <source>
        <dbReference type="ARBA" id="ARBA00022989"/>
    </source>
</evidence>
<proteinExistence type="predicted"/>
<accession>A0A8T4KTL8</accession>
<feature type="transmembrane region" description="Helical" evidence="6">
    <location>
        <begin position="172"/>
        <end position="195"/>
    </location>
</feature>
<reference evidence="8" key="2">
    <citation type="submission" date="2021-05" db="EMBL/GenBank/DDBJ databases">
        <title>Protein family content uncovers lineage relationships and bacterial pathway maintenance mechanisms in DPANN archaea.</title>
        <authorList>
            <person name="Castelle C.J."/>
            <person name="Meheust R."/>
            <person name="Jaffe A.L."/>
            <person name="Seitz K."/>
            <person name="Gong X."/>
            <person name="Baker B.J."/>
            <person name="Banfield J.F."/>
        </authorList>
    </citation>
    <scope>NUCLEOTIDE SEQUENCE</scope>
    <source>
        <strain evidence="8">RIFCSPHIGHO2_01_FULL_AR10_44_11</strain>
    </source>
</reference>
<feature type="domain" description="Type II secretion system protein GspF" evidence="7">
    <location>
        <begin position="70"/>
        <end position="195"/>
    </location>
</feature>
<dbReference type="InterPro" id="IPR042094">
    <property type="entry name" value="T2SS_GspF_sf"/>
</dbReference>
<evidence type="ECO:0000256" key="5">
    <source>
        <dbReference type="ARBA" id="ARBA00023136"/>
    </source>
</evidence>
<dbReference type="InterPro" id="IPR056569">
    <property type="entry name" value="ArlJ-like"/>
</dbReference>
<organism evidence="8 9">
    <name type="scientific">Candidatus Iainarchaeum sp</name>
    <dbReference type="NCBI Taxonomy" id="3101447"/>
    <lineage>
        <taxon>Archaea</taxon>
        <taxon>Candidatus Iainarchaeota</taxon>
        <taxon>Candidatus Iainarchaeia</taxon>
        <taxon>Candidatus Iainarchaeales</taxon>
        <taxon>Candidatus Iainarchaeaceae</taxon>
        <taxon>Candidatus Iainarchaeum</taxon>
    </lineage>
</organism>
<name>A0A8T4KTL8_9ARCH</name>
<gene>
    <name evidence="8" type="ORF">J4415_03845</name>
</gene>
<evidence type="ECO:0000313" key="9">
    <source>
        <dbReference type="Proteomes" id="UP000677687"/>
    </source>
</evidence>
<comment type="subcellular location">
    <subcellularLocation>
        <location evidence="1">Cell membrane</location>
        <topology evidence="1">Multi-pass membrane protein</topology>
    </subcellularLocation>
</comment>
<evidence type="ECO:0000313" key="8">
    <source>
        <dbReference type="EMBL" id="MBS3057731.1"/>
    </source>
</evidence>
<evidence type="ECO:0000256" key="1">
    <source>
        <dbReference type="ARBA" id="ARBA00004651"/>
    </source>
</evidence>
<evidence type="ECO:0000259" key="7">
    <source>
        <dbReference type="Pfam" id="PF00482"/>
    </source>
</evidence>
<dbReference type="AlphaFoldDB" id="A0A8T4KTL8"/>
<protein>
    <submittedName>
        <fullName evidence="8">Type II secretion system F family protein</fullName>
    </submittedName>
</protein>
<sequence>MKLEKMHWLGIAAGFVIIVTSVILFWNKRSSDFFPFLIGLGLAVSMFPFIFALVIENKRQQEISERFLEFSRNLAESVTTGTPISKSIVNMSRKNYGALSPHIVKLGNQISLGIPVNQAFQNFAHDVENPVISRAVSLMSEAERAGGEIDYILESVSNSIAEVEKLRQERRAAISGLVVQGYIIFFIFIAIMLIMEFKILPVATQISSIGSIQGDNPLGAPGNSENLDSTQLARLFLYLLLTQGFFTGLVIGKLAEGSIKAGIKHSFIMMISAFLITTGIKLLFGGTKAAAGA</sequence>
<evidence type="ECO:0000256" key="2">
    <source>
        <dbReference type="ARBA" id="ARBA00022475"/>
    </source>
</evidence>
<dbReference type="EMBL" id="JAGVWD010000062">
    <property type="protein sequence ID" value="MBS3057731.1"/>
    <property type="molecule type" value="Genomic_DNA"/>
</dbReference>
<feature type="transmembrane region" description="Helical" evidence="6">
    <location>
        <begin position="7"/>
        <end position="27"/>
    </location>
</feature>
<keyword evidence="5 6" id="KW-0472">Membrane</keyword>
<feature type="transmembrane region" description="Helical" evidence="6">
    <location>
        <begin position="235"/>
        <end position="255"/>
    </location>
</feature>
<dbReference type="Pfam" id="PF00482">
    <property type="entry name" value="T2SSF"/>
    <property type="match status" value="1"/>
</dbReference>
<dbReference type="GO" id="GO:0005886">
    <property type="term" value="C:plasma membrane"/>
    <property type="evidence" value="ECO:0007669"/>
    <property type="project" value="UniProtKB-SubCell"/>
</dbReference>
<feature type="transmembrane region" description="Helical" evidence="6">
    <location>
        <begin position="33"/>
        <end position="55"/>
    </location>
</feature>
<dbReference type="PANTHER" id="PTHR35402:SF1">
    <property type="entry name" value="TYPE II SECRETION SYSTEM PROTEIN GSPF DOMAIN-CONTAINING PROTEIN"/>
    <property type="match status" value="1"/>
</dbReference>
<feature type="transmembrane region" description="Helical" evidence="6">
    <location>
        <begin position="267"/>
        <end position="284"/>
    </location>
</feature>
<dbReference type="InterPro" id="IPR018076">
    <property type="entry name" value="T2SS_GspF_dom"/>
</dbReference>
<dbReference type="PANTHER" id="PTHR35402">
    <property type="entry name" value="INTEGRAL MEMBRANE PROTEIN-RELATED"/>
    <property type="match status" value="1"/>
</dbReference>
<keyword evidence="3 6" id="KW-0812">Transmembrane</keyword>
<keyword evidence="4 6" id="KW-1133">Transmembrane helix</keyword>
<dbReference type="Gene3D" id="1.20.81.30">
    <property type="entry name" value="Type II secretion system (T2SS), domain F"/>
    <property type="match status" value="1"/>
</dbReference>
<keyword evidence="2" id="KW-1003">Cell membrane</keyword>
<reference evidence="8" key="1">
    <citation type="submission" date="2021-03" db="EMBL/GenBank/DDBJ databases">
        <authorList>
            <person name="Jaffe A."/>
        </authorList>
    </citation>
    <scope>NUCLEOTIDE SEQUENCE</scope>
    <source>
        <strain evidence="8">RIFCSPHIGHO2_01_FULL_AR10_44_11</strain>
    </source>
</reference>
<evidence type="ECO:0000256" key="6">
    <source>
        <dbReference type="SAM" id="Phobius"/>
    </source>
</evidence>
<dbReference type="Proteomes" id="UP000677687">
    <property type="component" value="Unassembled WGS sequence"/>
</dbReference>
<evidence type="ECO:0000256" key="3">
    <source>
        <dbReference type="ARBA" id="ARBA00022692"/>
    </source>
</evidence>
<comment type="caution">
    <text evidence="8">The sequence shown here is derived from an EMBL/GenBank/DDBJ whole genome shotgun (WGS) entry which is preliminary data.</text>
</comment>